<sequence>MTPPDDLETVLARLQRAAAEEQHLGAVTSLRIAVLVGLDALTVDLLSGAGTLELVWCDPADGPGPELDSLQYTLGDGPTLEAAQEGYTVSEPDLAATDQARWPLFLPAAMRSPARAVIAAPLRDHDRTFGAVTGYRAMPGALTASESRDFHRVRDGLSPLARRSAASLVMSESGRGDGLGRYREEVRQAAGQLAVTLAIPPDQALARLRAYAFRDDRSVTDLARDVVTRRLQLDDHSM</sequence>
<dbReference type="SUPFAM" id="SSF55781">
    <property type="entry name" value="GAF domain-like"/>
    <property type="match status" value="1"/>
</dbReference>
<dbReference type="SMART" id="SM01012">
    <property type="entry name" value="ANTAR"/>
    <property type="match status" value="1"/>
</dbReference>
<organism evidence="2 3">
    <name type="scientific">Amycolatopsis speibonae</name>
    <dbReference type="NCBI Taxonomy" id="1450224"/>
    <lineage>
        <taxon>Bacteria</taxon>
        <taxon>Bacillati</taxon>
        <taxon>Actinomycetota</taxon>
        <taxon>Actinomycetes</taxon>
        <taxon>Pseudonocardiales</taxon>
        <taxon>Pseudonocardiaceae</taxon>
        <taxon>Amycolatopsis</taxon>
    </lineage>
</organism>
<keyword evidence="3" id="KW-1185">Reference proteome</keyword>
<dbReference type="InterPro" id="IPR029016">
    <property type="entry name" value="GAF-like_dom_sf"/>
</dbReference>
<evidence type="ECO:0000313" key="2">
    <source>
        <dbReference type="EMBL" id="MFC3455437.1"/>
    </source>
</evidence>
<dbReference type="Proteomes" id="UP001595645">
    <property type="component" value="Unassembled WGS sequence"/>
</dbReference>
<evidence type="ECO:0000313" key="3">
    <source>
        <dbReference type="Proteomes" id="UP001595645"/>
    </source>
</evidence>
<protein>
    <submittedName>
        <fullName evidence="2">ANTAR domain-containing protein</fullName>
    </submittedName>
</protein>
<evidence type="ECO:0000259" key="1">
    <source>
        <dbReference type="SMART" id="SM01012"/>
    </source>
</evidence>
<accession>A0ABV7PCC2</accession>
<dbReference type="EMBL" id="JBHRWK010000092">
    <property type="protein sequence ID" value="MFC3455437.1"/>
    <property type="molecule type" value="Genomic_DNA"/>
</dbReference>
<dbReference type="RefSeq" id="WP_378245874.1">
    <property type="nucleotide sequence ID" value="NZ_JBHRWK010000092.1"/>
</dbReference>
<feature type="domain" description="ANTAR" evidence="1">
    <location>
        <begin position="162"/>
        <end position="227"/>
    </location>
</feature>
<proteinExistence type="predicted"/>
<dbReference type="Gene3D" id="3.30.450.40">
    <property type="match status" value="1"/>
</dbReference>
<gene>
    <name evidence="2" type="ORF">ACFOSH_38885</name>
</gene>
<comment type="caution">
    <text evidence="2">The sequence shown here is derived from an EMBL/GenBank/DDBJ whole genome shotgun (WGS) entry which is preliminary data.</text>
</comment>
<dbReference type="InterPro" id="IPR005561">
    <property type="entry name" value="ANTAR"/>
</dbReference>
<reference evidence="3" key="1">
    <citation type="journal article" date="2019" name="Int. J. Syst. Evol. Microbiol.">
        <title>The Global Catalogue of Microorganisms (GCM) 10K type strain sequencing project: providing services to taxonomists for standard genome sequencing and annotation.</title>
        <authorList>
            <consortium name="The Broad Institute Genomics Platform"/>
            <consortium name="The Broad Institute Genome Sequencing Center for Infectious Disease"/>
            <person name="Wu L."/>
            <person name="Ma J."/>
        </authorList>
    </citation>
    <scope>NUCLEOTIDE SEQUENCE [LARGE SCALE GENOMIC DNA]</scope>
    <source>
        <strain evidence="3">CGMCC 4.7676</strain>
    </source>
</reference>
<name>A0ABV7PCC2_9PSEU</name>